<organism evidence="1 2">
    <name type="scientific">Nitrospina gracilis (strain 3/211)</name>
    <dbReference type="NCBI Taxonomy" id="1266370"/>
    <lineage>
        <taxon>Bacteria</taxon>
        <taxon>Pseudomonadati</taxon>
        <taxon>Nitrospinota/Tectimicrobiota group</taxon>
        <taxon>Nitrospinota</taxon>
        <taxon>Nitrospinia</taxon>
        <taxon>Nitrospinales</taxon>
        <taxon>Nitrospinaceae</taxon>
        <taxon>Nitrospina</taxon>
    </lineage>
</organism>
<dbReference type="InParanoid" id="M1Z354"/>
<sequence length="369" mass="41507">MDLRYTYRLGFALSAALWLSACGGKLFQIPYNTEPDEPEPTAIKVGLELGGANKFFKKWLDVEQIDISGMARLDNGDFFLIHDSKDSPAEQFRPRFGVLSIDAVNGTSLYQEIRLSDRTWRKLGGPANDLEAICGLPQNSDEFLLLESSNYNGRDGRIFHVRLKQRGKKWKIKILGMASLPKQDEDEETPYNFEGMGCVQEADDRVEVVLGDRGEGKHRSRLFWNTLDLRKHRFLRGDRFKVLEYGIRAPVWETLGETNVRHISDLYIDKLGRMWIASAYDEGDFGPFASVVYMAGYASPGHILPVDWNPDPVFQVKIGGIKIEALGPALSDDCLLSVGTDDEGFGGQLGEVFCKDPEVKVYNENLPTN</sequence>
<evidence type="ECO:0008006" key="3">
    <source>
        <dbReference type="Google" id="ProtNLM"/>
    </source>
</evidence>
<dbReference type="STRING" id="1266370.NITGR_90074"/>
<accession>M1Z354</accession>
<keyword evidence="2" id="KW-1185">Reference proteome</keyword>
<comment type="caution">
    <text evidence="1">The sequence shown here is derived from an EMBL/GenBank/DDBJ whole genome shotgun (WGS) entry which is preliminary data.</text>
</comment>
<protein>
    <recommendedName>
        <fullName evidence="3">Lipoprotein</fullName>
    </recommendedName>
</protein>
<evidence type="ECO:0000313" key="2">
    <source>
        <dbReference type="Proteomes" id="UP000011704"/>
    </source>
</evidence>
<name>M1Z354_NITG3</name>
<dbReference type="AlphaFoldDB" id="M1Z354"/>
<dbReference type="OrthoDB" id="452682at2"/>
<dbReference type="PROSITE" id="PS51257">
    <property type="entry name" value="PROKAR_LIPOPROTEIN"/>
    <property type="match status" value="1"/>
</dbReference>
<dbReference type="EMBL" id="CAQJ01000099">
    <property type="protein sequence ID" value="CCQ91935.1"/>
    <property type="molecule type" value="Genomic_DNA"/>
</dbReference>
<dbReference type="Proteomes" id="UP000011704">
    <property type="component" value="Unassembled WGS sequence"/>
</dbReference>
<reference evidence="1 2" key="1">
    <citation type="journal article" date="2013" name="Front. Microbiol.">
        <title>The genome of Nitrospina gracilis illuminates the metabolism and evolution of the major marine nitrite oxidizer.</title>
        <authorList>
            <person name="Luecker S."/>
            <person name="Nowka B."/>
            <person name="Rattei T."/>
            <person name="Spieck E."/>
            <person name="and Daims H."/>
        </authorList>
    </citation>
    <scope>NUCLEOTIDE SEQUENCE [LARGE SCALE GENOMIC DNA]</scope>
    <source>
        <strain evidence="1 2">3/211</strain>
    </source>
</reference>
<proteinExistence type="predicted"/>
<evidence type="ECO:0000313" key="1">
    <source>
        <dbReference type="EMBL" id="CCQ91935.1"/>
    </source>
</evidence>
<dbReference type="RefSeq" id="WP_005011294.1">
    <property type="nucleotide sequence ID" value="NZ_HG422173.1"/>
</dbReference>
<dbReference type="HOGENOM" id="CLU_749708_0_0_0"/>
<gene>
    <name evidence="1" type="ORF">NITGR_90074</name>
</gene>